<dbReference type="GO" id="GO:0046872">
    <property type="term" value="F:metal ion binding"/>
    <property type="evidence" value="ECO:0007669"/>
    <property type="project" value="UniProtKB-KW"/>
</dbReference>
<dbReference type="EMBL" id="RKHQ01000001">
    <property type="protein sequence ID" value="ROR95619.1"/>
    <property type="molecule type" value="Genomic_DNA"/>
</dbReference>
<feature type="domain" description="Amidohydrolase-related" evidence="10">
    <location>
        <begin position="75"/>
        <end position="398"/>
    </location>
</feature>
<protein>
    <submittedName>
        <fullName evidence="11">N-acetylglucosamine 6-phosphate deacetylase</fullName>
    </submittedName>
</protein>
<dbReference type="PIRSF" id="PIRSF038994">
    <property type="entry name" value="NagA"/>
    <property type="match status" value="1"/>
</dbReference>
<dbReference type="InterPro" id="IPR011059">
    <property type="entry name" value="Metal-dep_hydrolase_composite"/>
</dbReference>
<feature type="binding site" evidence="7">
    <location>
        <begin position="240"/>
        <end position="241"/>
    </location>
    <ligand>
        <name>substrate</name>
    </ligand>
</feature>
<feature type="binding site" evidence="8">
    <location>
        <position position="150"/>
    </location>
    <ligand>
        <name>Zn(2+)</name>
        <dbReference type="ChEBI" id="CHEBI:29105"/>
    </ligand>
</feature>
<dbReference type="Proteomes" id="UP000275356">
    <property type="component" value="Unassembled WGS sequence"/>
</dbReference>
<evidence type="ECO:0000256" key="6">
    <source>
        <dbReference type="PIRSR" id="PIRSR038994-1"/>
    </source>
</evidence>
<dbReference type="GO" id="GO:0006046">
    <property type="term" value="P:N-acetylglucosamine catabolic process"/>
    <property type="evidence" value="ECO:0007669"/>
    <property type="project" value="TreeGrafter"/>
</dbReference>
<dbReference type="GO" id="GO:0008448">
    <property type="term" value="F:N-acetylglucosamine-6-phosphate deacetylase activity"/>
    <property type="evidence" value="ECO:0007669"/>
    <property type="project" value="InterPro"/>
</dbReference>
<dbReference type="PANTHER" id="PTHR11113">
    <property type="entry name" value="N-ACETYLGLUCOSAMINE-6-PHOSPHATE DEACETYLASE"/>
    <property type="match status" value="1"/>
</dbReference>
<feature type="binding site" evidence="8">
    <location>
        <position position="237"/>
    </location>
    <ligand>
        <name>Zn(2+)</name>
        <dbReference type="ChEBI" id="CHEBI:29105"/>
    </ligand>
</feature>
<evidence type="ECO:0000256" key="3">
    <source>
        <dbReference type="ARBA" id="ARBA00022801"/>
    </source>
</evidence>
<dbReference type="Pfam" id="PF01979">
    <property type="entry name" value="Amidohydro_1"/>
    <property type="match status" value="1"/>
</dbReference>
<sequence>MATSRATGTAGATTTFTDARLVDATGERRGWLRLRGDRIEAVGQGAAPAPTPRAGDGGGSDAAGADVVVDCGGAYLTPGFIDIHSHGGGGVSAEDGADALAAALAVHRAHGTTRMVLSAVSAPIPELARTLAGLADLTERDQLVLGSHAEGPFLAHGRKGAHDPAALRAPTPADVDALVEAARGTMRQVTLAPELPGGLDAVRRFVAAGVRVAVGHTEVDYAGARAAFDAGATLLTHAFNAMSPLLHRAPGPVAAALEDPRVTLELVLDGVHVHPAAALVLLRAAPGRVALITDAMAATGMGDGSYRLGALDVEVRDGVALVAGTETIAGSTLTLDVALRGAVADGLSLVEAVTALTSAPADALGEGSWLGRLAPGHAGDLVLLDDALTVTQVWAAGRRLD</sequence>
<keyword evidence="12" id="KW-1185">Reference proteome</keyword>
<feature type="binding site" evidence="7">
    <location>
        <position position="272"/>
    </location>
    <ligand>
        <name>substrate</name>
    </ligand>
</feature>
<dbReference type="Gene3D" id="2.30.40.10">
    <property type="entry name" value="Urease, subunit C, domain 1"/>
    <property type="match status" value="1"/>
</dbReference>
<comment type="similarity">
    <text evidence="1 5">Belongs to the metallo-dependent hydrolases superfamily. NagA family.</text>
</comment>
<dbReference type="InterPro" id="IPR003764">
    <property type="entry name" value="GlcNAc_6-P_deAcase"/>
</dbReference>
<evidence type="ECO:0000256" key="8">
    <source>
        <dbReference type="PIRSR" id="PIRSR038994-3"/>
    </source>
</evidence>
<evidence type="ECO:0000256" key="4">
    <source>
        <dbReference type="ARBA" id="ARBA00023277"/>
    </source>
</evidence>
<dbReference type="Gene3D" id="3.20.20.140">
    <property type="entry name" value="Metal-dependent hydrolases"/>
    <property type="match status" value="1"/>
</dbReference>
<evidence type="ECO:0000313" key="12">
    <source>
        <dbReference type="Proteomes" id="UP000275356"/>
    </source>
</evidence>
<feature type="region of interest" description="Disordered" evidence="9">
    <location>
        <begin position="42"/>
        <end position="61"/>
    </location>
</feature>
<reference evidence="11 12" key="1">
    <citation type="submission" date="2018-11" db="EMBL/GenBank/DDBJ databases">
        <title>Sequencing the genomes of 1000 actinobacteria strains.</title>
        <authorList>
            <person name="Klenk H.-P."/>
        </authorList>
    </citation>
    <scope>NUCLEOTIDE SEQUENCE [LARGE SCALE GENOMIC DNA]</scope>
    <source>
        <strain evidence="11 12">DSM 13521</strain>
    </source>
</reference>
<name>A0A3N2D763_9MICO</name>
<dbReference type="AlphaFoldDB" id="A0A3N2D763"/>
<dbReference type="InterPro" id="IPR032466">
    <property type="entry name" value="Metal_Hydrolase"/>
</dbReference>
<feature type="binding site" evidence="7">
    <location>
        <position position="161"/>
    </location>
    <ligand>
        <name>substrate</name>
    </ligand>
</feature>
<evidence type="ECO:0000256" key="7">
    <source>
        <dbReference type="PIRSR" id="PIRSR038994-2"/>
    </source>
</evidence>
<dbReference type="RefSeq" id="WP_123737909.1">
    <property type="nucleotide sequence ID" value="NZ_RKHQ01000001.1"/>
</dbReference>
<comment type="caution">
    <text evidence="11">The sequence shown here is derived from an EMBL/GenBank/DDBJ whole genome shotgun (WGS) entry which is preliminary data.</text>
</comment>
<dbReference type="PANTHER" id="PTHR11113:SF14">
    <property type="entry name" value="N-ACETYLGLUCOSAMINE-6-PHOSPHATE DEACETYLASE"/>
    <property type="match status" value="1"/>
</dbReference>
<feature type="binding site" evidence="7">
    <location>
        <begin position="328"/>
        <end position="330"/>
    </location>
    <ligand>
        <name>substrate</name>
    </ligand>
</feature>
<accession>A0A3N2D763</accession>
<evidence type="ECO:0000256" key="1">
    <source>
        <dbReference type="ARBA" id="ARBA00010716"/>
    </source>
</evidence>
<evidence type="ECO:0000256" key="9">
    <source>
        <dbReference type="SAM" id="MobiDB-lite"/>
    </source>
</evidence>
<evidence type="ECO:0000256" key="2">
    <source>
        <dbReference type="ARBA" id="ARBA00022723"/>
    </source>
</evidence>
<proteinExistence type="inferred from homology"/>
<feature type="binding site" evidence="7">
    <location>
        <position position="248"/>
    </location>
    <ligand>
        <name>substrate</name>
    </ligand>
</feature>
<evidence type="ECO:0000259" key="10">
    <source>
        <dbReference type="Pfam" id="PF01979"/>
    </source>
</evidence>
<keyword evidence="4 5" id="KW-0119">Carbohydrate metabolism</keyword>
<evidence type="ECO:0000313" key="11">
    <source>
        <dbReference type="EMBL" id="ROR95619.1"/>
    </source>
</evidence>
<gene>
    <name evidence="11" type="ORF">EDD28_0180</name>
</gene>
<dbReference type="InterPro" id="IPR006680">
    <property type="entry name" value="Amidohydro-rel"/>
</dbReference>
<comment type="cofactor">
    <cofactor evidence="8">
        <name>a divalent metal cation</name>
        <dbReference type="ChEBI" id="CHEBI:60240"/>
    </cofactor>
    <text evidence="8">Binds 1 divalent metal cation per subunit.</text>
</comment>
<dbReference type="SUPFAM" id="SSF51338">
    <property type="entry name" value="Composite domain of metallo-dependent hydrolases"/>
    <property type="match status" value="1"/>
</dbReference>
<feature type="binding site" evidence="8">
    <location>
        <position position="216"/>
    </location>
    <ligand>
        <name>Zn(2+)</name>
        <dbReference type="ChEBI" id="CHEBI:29105"/>
    </ligand>
</feature>
<keyword evidence="2 8" id="KW-0479">Metal-binding</keyword>
<feature type="active site" description="Proton donor/acceptor" evidence="6">
    <location>
        <position position="294"/>
    </location>
</feature>
<dbReference type="CDD" id="cd00854">
    <property type="entry name" value="NagA"/>
    <property type="match status" value="1"/>
</dbReference>
<organism evidence="11 12">
    <name type="scientific">Salana multivorans</name>
    <dbReference type="NCBI Taxonomy" id="120377"/>
    <lineage>
        <taxon>Bacteria</taxon>
        <taxon>Bacillati</taxon>
        <taxon>Actinomycetota</taxon>
        <taxon>Actinomycetes</taxon>
        <taxon>Micrococcales</taxon>
        <taxon>Beutenbergiaceae</taxon>
        <taxon>Salana</taxon>
    </lineage>
</organism>
<dbReference type="SUPFAM" id="SSF51556">
    <property type="entry name" value="Metallo-dependent hydrolases"/>
    <property type="match status" value="1"/>
</dbReference>
<evidence type="ECO:0000256" key="5">
    <source>
        <dbReference type="PIRNR" id="PIRNR038994"/>
    </source>
</evidence>
<keyword evidence="3 5" id="KW-0378">Hydrolase</keyword>
<dbReference type="OrthoDB" id="9776488at2"/>